<dbReference type="Pfam" id="PF19834">
    <property type="entry name" value="DUF6314"/>
    <property type="match status" value="1"/>
</dbReference>
<feature type="region of interest" description="Disordered" evidence="1">
    <location>
        <begin position="1"/>
        <end position="27"/>
    </location>
</feature>
<gene>
    <name evidence="3" type="ORF">RM609_00150</name>
</gene>
<dbReference type="EMBL" id="JAVRFI010000001">
    <property type="protein sequence ID" value="MDT0447519.1"/>
    <property type="molecule type" value="Genomic_DNA"/>
</dbReference>
<name>A0ABU2SEW2_9ACTN</name>
<reference evidence="3" key="1">
    <citation type="submission" date="2024-05" db="EMBL/GenBank/DDBJ databases">
        <title>30 novel species of actinomycetes from the DSMZ collection.</title>
        <authorList>
            <person name="Nouioui I."/>
        </authorList>
    </citation>
    <scope>NUCLEOTIDE SEQUENCE</scope>
    <source>
        <strain evidence="3">DSM 40473</strain>
    </source>
</reference>
<dbReference type="InterPro" id="IPR045632">
    <property type="entry name" value="DUF6314"/>
</dbReference>
<dbReference type="RefSeq" id="WP_311606804.1">
    <property type="nucleotide sequence ID" value="NZ_JAVRFI010000001.1"/>
</dbReference>
<feature type="domain" description="DUF6314" evidence="2">
    <location>
        <begin position="38"/>
        <end position="169"/>
    </location>
</feature>
<feature type="compositionally biased region" description="Low complexity" evidence="1">
    <location>
        <begin position="9"/>
        <end position="26"/>
    </location>
</feature>
<proteinExistence type="predicted"/>
<evidence type="ECO:0000313" key="4">
    <source>
        <dbReference type="Proteomes" id="UP001180531"/>
    </source>
</evidence>
<evidence type="ECO:0000313" key="3">
    <source>
        <dbReference type="EMBL" id="MDT0447519.1"/>
    </source>
</evidence>
<keyword evidence="4" id="KW-1185">Reference proteome</keyword>
<organism evidence="3 4">
    <name type="scientific">Streptomyces hesseae</name>
    <dbReference type="NCBI Taxonomy" id="3075519"/>
    <lineage>
        <taxon>Bacteria</taxon>
        <taxon>Bacillati</taxon>
        <taxon>Actinomycetota</taxon>
        <taxon>Actinomycetes</taxon>
        <taxon>Kitasatosporales</taxon>
        <taxon>Streptomycetaceae</taxon>
        <taxon>Streptomyces</taxon>
    </lineage>
</organism>
<comment type="caution">
    <text evidence="3">The sequence shown here is derived from an EMBL/GenBank/DDBJ whole genome shotgun (WGS) entry which is preliminary data.</text>
</comment>
<protein>
    <submittedName>
        <fullName evidence="3">DUF6314 family protein</fullName>
    </submittedName>
</protein>
<evidence type="ECO:0000256" key="1">
    <source>
        <dbReference type="SAM" id="MobiDB-lite"/>
    </source>
</evidence>
<evidence type="ECO:0000259" key="2">
    <source>
        <dbReference type="Pfam" id="PF19834"/>
    </source>
</evidence>
<dbReference type="Proteomes" id="UP001180531">
    <property type="component" value="Unassembled WGS sequence"/>
</dbReference>
<sequence>MSSAAATAPPSGQSGQSGPTGPTGPTAVFPVSDVLAFLTGRWTVDRTLTDLATGSVGTYRGTAEFRADGDGSRLLHVEDGELDWNGTVNRAGRTLGLLPGPDGTAEVTFADGRPFHDLDLRTGLWHTRHPCGADLYDGTFTVVSPGEWRVRWRTAGPAKEHVQHSVYRRQDGSGAGD</sequence>
<accession>A0ABU2SEW2</accession>